<evidence type="ECO:0000313" key="11">
    <source>
        <dbReference type="EMBL" id="EHP38567.1"/>
    </source>
</evidence>
<keyword evidence="5 10" id="KW-0812">Transmembrane</keyword>
<dbReference type="GO" id="GO:0015190">
    <property type="term" value="F:L-leucine transmembrane transporter activity"/>
    <property type="evidence" value="ECO:0007669"/>
    <property type="project" value="TreeGrafter"/>
</dbReference>
<dbReference type="PATRIC" id="fig|1127483.3.peg.7258"/>
<dbReference type="GO" id="GO:0015188">
    <property type="term" value="F:L-isoleucine transmembrane transporter activity"/>
    <property type="evidence" value="ECO:0007669"/>
    <property type="project" value="TreeGrafter"/>
</dbReference>
<comment type="similarity">
    <text evidence="9">Belongs to the binding-protein-dependent transport system permease family. LivHM subfamily.</text>
</comment>
<keyword evidence="4" id="KW-0997">Cell inner membrane</keyword>
<dbReference type="PANTHER" id="PTHR11795">
    <property type="entry name" value="BRANCHED-CHAIN AMINO ACID TRANSPORT SYSTEM PERMEASE PROTEIN LIVH"/>
    <property type="match status" value="1"/>
</dbReference>
<organism evidence="11 12">
    <name type="scientific">Cupriavidus basilensis OR16</name>
    <dbReference type="NCBI Taxonomy" id="1127483"/>
    <lineage>
        <taxon>Bacteria</taxon>
        <taxon>Pseudomonadati</taxon>
        <taxon>Pseudomonadota</taxon>
        <taxon>Betaproteobacteria</taxon>
        <taxon>Burkholderiales</taxon>
        <taxon>Burkholderiaceae</taxon>
        <taxon>Cupriavidus</taxon>
    </lineage>
</organism>
<dbReference type="PANTHER" id="PTHR11795:SF371">
    <property type="entry name" value="HIGH-AFFINITY BRANCHED-CHAIN AMINO ACID TRANSPORT SYSTEM PERMEASE PROTEIN LIVH"/>
    <property type="match status" value="1"/>
</dbReference>
<evidence type="ECO:0000256" key="6">
    <source>
        <dbReference type="ARBA" id="ARBA00022970"/>
    </source>
</evidence>
<keyword evidence="3" id="KW-1003">Cell membrane</keyword>
<dbReference type="EMBL" id="AHJE01000116">
    <property type="protein sequence ID" value="EHP38567.1"/>
    <property type="molecule type" value="Genomic_DNA"/>
</dbReference>
<feature type="transmembrane region" description="Helical" evidence="10">
    <location>
        <begin position="12"/>
        <end position="35"/>
    </location>
</feature>
<dbReference type="CDD" id="cd06582">
    <property type="entry name" value="TM_PBP1_LivH_like"/>
    <property type="match status" value="1"/>
</dbReference>
<reference evidence="11 12" key="1">
    <citation type="journal article" date="2012" name="J. Bacteriol.">
        <title>De Novo Genome Project of Cupriavidus basilensis OR16.</title>
        <authorList>
            <person name="Cserhati M."/>
            <person name="Kriszt B."/>
            <person name="Szoboszlay S."/>
            <person name="Toth A."/>
            <person name="Szabo I."/>
            <person name="Tancsics A."/>
            <person name="Nagy I."/>
            <person name="Horvath B."/>
            <person name="Nagy I."/>
            <person name="Kukolya J."/>
        </authorList>
    </citation>
    <scope>NUCLEOTIDE SEQUENCE [LARGE SCALE GENOMIC DNA]</scope>
    <source>
        <strain evidence="11 12">OR16</strain>
    </source>
</reference>
<sequence length="314" mass="32907">MDIFIQQIVNGLVLGSIYALIALGYTMVYGILGIINFAHGDVLMIGALTALSAILGLQKFFPGLPEWLTLVIATLIAMPVCAVLAYTIERVAYRPLRNAPRLAPLITAIGVSIILQTMGMLIWSRNPLNPLTFPQLLPSSPIDIGSTGATITGKEIVIIGMALMVMAGLLTLVNRTKLGRAMRATAENQKVAGLMGVNPNFVISATFMIGAALAALAGVMMATNYGNAHFYMGFIPGLKAFTAAVLGGIGNLAGAMVGGMLLGLIEALGAGYIGDLTGGVFGSNYQDVFAFIVLITVLVFRPSGIMGERVSERA</sequence>
<dbReference type="GO" id="GO:1903806">
    <property type="term" value="P:L-isoleucine import across plasma membrane"/>
    <property type="evidence" value="ECO:0007669"/>
    <property type="project" value="TreeGrafter"/>
</dbReference>
<keyword evidence="2" id="KW-0813">Transport</keyword>
<evidence type="ECO:0000256" key="7">
    <source>
        <dbReference type="ARBA" id="ARBA00022989"/>
    </source>
</evidence>
<dbReference type="InterPro" id="IPR001851">
    <property type="entry name" value="ABC_transp_permease"/>
</dbReference>
<protein>
    <submittedName>
        <fullName evidence="11">Inner-membrane translocator</fullName>
    </submittedName>
</protein>
<dbReference type="InterPro" id="IPR052157">
    <property type="entry name" value="BCAA_transport_permease"/>
</dbReference>
<evidence type="ECO:0000313" key="12">
    <source>
        <dbReference type="Proteomes" id="UP000005808"/>
    </source>
</evidence>
<evidence type="ECO:0000256" key="2">
    <source>
        <dbReference type="ARBA" id="ARBA00022448"/>
    </source>
</evidence>
<dbReference type="GO" id="GO:0005886">
    <property type="term" value="C:plasma membrane"/>
    <property type="evidence" value="ECO:0007669"/>
    <property type="project" value="UniProtKB-SubCell"/>
</dbReference>
<evidence type="ECO:0000256" key="3">
    <source>
        <dbReference type="ARBA" id="ARBA00022475"/>
    </source>
</evidence>
<keyword evidence="7 10" id="KW-1133">Transmembrane helix</keyword>
<feature type="transmembrane region" description="Helical" evidence="10">
    <location>
        <begin position="201"/>
        <end position="222"/>
    </location>
</feature>
<feature type="transmembrane region" description="Helical" evidence="10">
    <location>
        <begin position="285"/>
        <end position="303"/>
    </location>
</feature>
<evidence type="ECO:0000256" key="8">
    <source>
        <dbReference type="ARBA" id="ARBA00023136"/>
    </source>
</evidence>
<evidence type="ECO:0000256" key="4">
    <source>
        <dbReference type="ARBA" id="ARBA00022519"/>
    </source>
</evidence>
<feature type="transmembrane region" description="Helical" evidence="10">
    <location>
        <begin position="156"/>
        <end position="173"/>
    </location>
</feature>
<evidence type="ECO:0000256" key="5">
    <source>
        <dbReference type="ARBA" id="ARBA00022692"/>
    </source>
</evidence>
<name>H1SFX9_9BURK</name>
<comment type="caution">
    <text evidence="11">The sequence shown here is derived from an EMBL/GenBank/DDBJ whole genome shotgun (WGS) entry which is preliminary data.</text>
</comment>
<feature type="transmembrane region" description="Helical" evidence="10">
    <location>
        <begin position="67"/>
        <end position="88"/>
    </location>
</feature>
<dbReference type="Proteomes" id="UP000005808">
    <property type="component" value="Unassembled WGS sequence"/>
</dbReference>
<evidence type="ECO:0000256" key="10">
    <source>
        <dbReference type="SAM" id="Phobius"/>
    </source>
</evidence>
<dbReference type="RefSeq" id="WP_006163244.1">
    <property type="nucleotide sequence ID" value="NZ_AHJE01000116.1"/>
</dbReference>
<dbReference type="OrthoDB" id="9807115at2"/>
<feature type="transmembrane region" description="Helical" evidence="10">
    <location>
        <begin position="253"/>
        <end position="273"/>
    </location>
</feature>
<dbReference type="GO" id="GO:0005304">
    <property type="term" value="F:L-valine transmembrane transporter activity"/>
    <property type="evidence" value="ECO:0007669"/>
    <property type="project" value="TreeGrafter"/>
</dbReference>
<evidence type="ECO:0000256" key="1">
    <source>
        <dbReference type="ARBA" id="ARBA00004651"/>
    </source>
</evidence>
<accession>H1SFX9</accession>
<keyword evidence="8 10" id="KW-0472">Membrane</keyword>
<evidence type="ECO:0000256" key="9">
    <source>
        <dbReference type="ARBA" id="ARBA00037998"/>
    </source>
</evidence>
<feature type="transmembrane region" description="Helical" evidence="10">
    <location>
        <begin position="100"/>
        <end position="123"/>
    </location>
</feature>
<proteinExistence type="inferred from homology"/>
<comment type="subcellular location">
    <subcellularLocation>
        <location evidence="1">Cell membrane</location>
        <topology evidence="1">Multi-pass membrane protein</topology>
    </subcellularLocation>
</comment>
<keyword evidence="6" id="KW-0029">Amino-acid transport</keyword>
<gene>
    <name evidence="11" type="ORF">OR16_36355</name>
</gene>
<dbReference type="Pfam" id="PF02653">
    <property type="entry name" value="BPD_transp_2"/>
    <property type="match status" value="1"/>
</dbReference>
<dbReference type="AlphaFoldDB" id="H1SFX9"/>
<dbReference type="GO" id="GO:0015192">
    <property type="term" value="F:L-phenylalanine transmembrane transporter activity"/>
    <property type="evidence" value="ECO:0007669"/>
    <property type="project" value="TreeGrafter"/>
</dbReference>
<dbReference type="GO" id="GO:0015808">
    <property type="term" value="P:L-alanine transport"/>
    <property type="evidence" value="ECO:0007669"/>
    <property type="project" value="TreeGrafter"/>
</dbReference>
<dbReference type="GO" id="GO:0042941">
    <property type="term" value="P:D-alanine transmembrane transport"/>
    <property type="evidence" value="ECO:0007669"/>
    <property type="project" value="TreeGrafter"/>
</dbReference>